<keyword evidence="3" id="KW-1185">Reference proteome</keyword>
<evidence type="ECO:0000313" key="3">
    <source>
        <dbReference type="Proteomes" id="UP000541444"/>
    </source>
</evidence>
<dbReference type="Pfam" id="PF14111">
    <property type="entry name" value="DUF4283"/>
    <property type="match status" value="1"/>
</dbReference>
<dbReference type="PANTHER" id="PTHR31286:SF99">
    <property type="entry name" value="DUF4283 DOMAIN-CONTAINING PROTEIN"/>
    <property type="match status" value="1"/>
</dbReference>
<accession>A0A7J7M940</accession>
<dbReference type="InterPro" id="IPR025558">
    <property type="entry name" value="DUF4283"/>
</dbReference>
<dbReference type="PANTHER" id="PTHR31286">
    <property type="entry name" value="GLYCINE-RICH CELL WALL STRUCTURAL PROTEIN 1.8-LIKE"/>
    <property type="match status" value="1"/>
</dbReference>
<reference evidence="2 3" key="1">
    <citation type="journal article" date="2020" name="IScience">
        <title>Genome Sequencing of the Endangered Kingdonia uniflora (Circaeasteraceae, Ranunculales) Reveals Potential Mechanisms of Evolutionary Specialization.</title>
        <authorList>
            <person name="Sun Y."/>
            <person name="Deng T."/>
            <person name="Zhang A."/>
            <person name="Moore M.J."/>
            <person name="Landis J.B."/>
            <person name="Lin N."/>
            <person name="Zhang H."/>
            <person name="Zhang X."/>
            <person name="Huang J."/>
            <person name="Zhang X."/>
            <person name="Sun H."/>
            <person name="Wang H."/>
        </authorList>
    </citation>
    <scope>NUCLEOTIDE SEQUENCE [LARGE SCALE GENOMIC DNA]</scope>
    <source>
        <strain evidence="2">TB1705</strain>
        <tissue evidence="2">Leaf</tissue>
    </source>
</reference>
<dbReference type="EMBL" id="JACGCM010001696">
    <property type="protein sequence ID" value="KAF6151396.1"/>
    <property type="molecule type" value="Genomic_DNA"/>
</dbReference>
<evidence type="ECO:0000259" key="1">
    <source>
        <dbReference type="Pfam" id="PF14111"/>
    </source>
</evidence>
<dbReference type="AlphaFoldDB" id="A0A7J7M940"/>
<dbReference type="OrthoDB" id="1938625at2759"/>
<name>A0A7J7M940_9MAGN</name>
<dbReference type="InterPro" id="IPR040256">
    <property type="entry name" value="At4g02000-like"/>
</dbReference>
<feature type="domain" description="DUF4283" evidence="1">
    <location>
        <begin position="7"/>
        <end position="83"/>
    </location>
</feature>
<dbReference type="Proteomes" id="UP000541444">
    <property type="component" value="Unassembled WGS sequence"/>
</dbReference>
<organism evidence="2 3">
    <name type="scientific">Kingdonia uniflora</name>
    <dbReference type="NCBI Taxonomy" id="39325"/>
    <lineage>
        <taxon>Eukaryota</taxon>
        <taxon>Viridiplantae</taxon>
        <taxon>Streptophyta</taxon>
        <taxon>Embryophyta</taxon>
        <taxon>Tracheophyta</taxon>
        <taxon>Spermatophyta</taxon>
        <taxon>Magnoliopsida</taxon>
        <taxon>Ranunculales</taxon>
        <taxon>Circaeasteraceae</taxon>
        <taxon>Kingdonia</taxon>
    </lineage>
</organism>
<comment type="caution">
    <text evidence="2">The sequence shown here is derived from an EMBL/GenBank/DDBJ whole genome shotgun (WGS) entry which is preliminary data.</text>
</comment>
<gene>
    <name evidence="2" type="ORF">GIB67_012256</name>
</gene>
<evidence type="ECO:0000313" key="2">
    <source>
        <dbReference type="EMBL" id="KAF6151396.1"/>
    </source>
</evidence>
<protein>
    <recommendedName>
        <fullName evidence="1">DUF4283 domain-containing protein</fullName>
    </recommendedName>
</protein>
<sequence>MGVSRFQFSFIGHLDLLKVKFEVVQEYARTQWKLSRYCKIVPLGKGFFIIKLDNESGKIHIWDQGPWMVEKIPMRLVPWSPLFLVDNHHNTNALIWCKFPGLPSELWSQKIVMSLGKTLGSPIHLDRSAINHDYGYQASVLVDMIFQSLFLIMFLSTLRFGDIGLTNKYHALSDGESIKQDTSAQRVSRNEVDKDDQGDTNVGYSEVCHIESVMLGVTFTWYNGQNGLMRILSVLDRSLINDNWNDKFRTWKTGDPSKRKGITLRWEKLCKPLKEGGLGIRSLREVNNAMLCKLNYIFSQREETWAQLLHAKFHTTSGDNIQYHKRSFVWQGVKHADGITKPFIGWIIGKGIKIDLWRDAWASDIPLREHIDLPHHLWKKCTARVSDFINVDGWNFPPDTSLAFLAMRIDMTNIPYNPSVEDIQISDLETIFSW</sequence>
<proteinExistence type="predicted"/>